<feature type="chain" id="PRO_5045548833" evidence="2">
    <location>
        <begin position="18"/>
        <end position="140"/>
    </location>
</feature>
<evidence type="ECO:0000259" key="3">
    <source>
        <dbReference type="Pfam" id="PF01562"/>
    </source>
</evidence>
<keyword evidence="1" id="KW-1015">Disulfide bond</keyword>
<reference evidence="4" key="1">
    <citation type="journal article" date="2022" name="J. Hered.">
        <title>A De Novo Chromosome-Level Genome Assembly of the White-Tailed Deer, Odocoileus Virginianus.</title>
        <authorList>
            <person name="London E.W."/>
            <person name="Roca A.L."/>
            <person name="Novakofski J.E."/>
            <person name="Mateus-Pinilla N.E."/>
        </authorList>
    </citation>
    <scope>NUCLEOTIDE SEQUENCE [LARGE SCALE GENOMIC DNA]</scope>
</reference>
<keyword evidence="2" id="KW-0732">Signal</keyword>
<name>A0ABM4HL36_ODOVR</name>
<proteinExistence type="predicted"/>
<reference evidence="5" key="2">
    <citation type="submission" date="2025-08" db="UniProtKB">
        <authorList>
            <consortium name="RefSeq"/>
        </authorList>
    </citation>
    <scope>IDENTIFICATION</scope>
    <source>
        <tissue evidence="5">Tongue muscle</tissue>
    </source>
</reference>
<feature type="signal peptide" evidence="2">
    <location>
        <begin position="1"/>
        <end position="17"/>
    </location>
</feature>
<evidence type="ECO:0000313" key="4">
    <source>
        <dbReference type="Proteomes" id="UP001652640"/>
    </source>
</evidence>
<evidence type="ECO:0000256" key="1">
    <source>
        <dbReference type="ARBA" id="ARBA00023157"/>
    </source>
</evidence>
<sequence>MLSLLLILTGLGRLASAGHHSETSLLQITVPRKTETNTKDGSISETHVTYSIQIAKKTYTLPLEKQSFLDSNFLVYSHNKSGMLYPDSSFIKVSFTLCFVDFYAFVVKASLVGRMSLPYAQPDCWASRLITDRNIMWLLL</sequence>
<evidence type="ECO:0000256" key="2">
    <source>
        <dbReference type="SAM" id="SignalP"/>
    </source>
</evidence>
<gene>
    <name evidence="5" type="primary">LOC110126566</name>
</gene>
<feature type="domain" description="Peptidase M12B propeptide" evidence="3">
    <location>
        <begin position="16"/>
        <end position="82"/>
    </location>
</feature>
<organism evidence="4 5">
    <name type="scientific">Odocoileus virginianus</name>
    <name type="common">White-tailed deer</name>
    <dbReference type="NCBI Taxonomy" id="9874"/>
    <lineage>
        <taxon>Eukaryota</taxon>
        <taxon>Metazoa</taxon>
        <taxon>Chordata</taxon>
        <taxon>Craniata</taxon>
        <taxon>Vertebrata</taxon>
        <taxon>Euteleostomi</taxon>
        <taxon>Mammalia</taxon>
        <taxon>Eutheria</taxon>
        <taxon>Laurasiatheria</taxon>
        <taxon>Artiodactyla</taxon>
        <taxon>Ruminantia</taxon>
        <taxon>Pecora</taxon>
        <taxon>Cervidae</taxon>
        <taxon>Odocoileinae</taxon>
        <taxon>Odocoileus</taxon>
    </lineage>
</organism>
<keyword evidence="4" id="KW-1185">Reference proteome</keyword>
<dbReference type="Proteomes" id="UP001652640">
    <property type="component" value="Chromosome 32"/>
</dbReference>
<accession>A0ABM4HL36</accession>
<evidence type="ECO:0000313" key="5">
    <source>
        <dbReference type="RefSeq" id="XP_070316279.1"/>
    </source>
</evidence>
<dbReference type="Pfam" id="PF01562">
    <property type="entry name" value="Pep_M12B_propep"/>
    <property type="match status" value="1"/>
</dbReference>
<dbReference type="RefSeq" id="XP_070316279.1">
    <property type="nucleotide sequence ID" value="XM_070460178.1"/>
</dbReference>
<dbReference type="GeneID" id="110126566"/>
<protein>
    <submittedName>
        <fullName evidence="5">A disintegrin and metallopeptidase domain 3-like</fullName>
    </submittedName>
</protein>
<dbReference type="InterPro" id="IPR002870">
    <property type="entry name" value="Peptidase_M12B_N"/>
</dbReference>